<evidence type="ECO:0000256" key="1">
    <source>
        <dbReference type="ARBA" id="ARBA00004141"/>
    </source>
</evidence>
<evidence type="ECO:0000256" key="2">
    <source>
        <dbReference type="ARBA" id="ARBA00006459"/>
    </source>
</evidence>
<dbReference type="PRINTS" id="PR00176">
    <property type="entry name" value="NANEUSMPORT"/>
</dbReference>
<feature type="transmembrane region" description="Helical" evidence="8">
    <location>
        <begin position="484"/>
        <end position="506"/>
    </location>
</feature>
<dbReference type="InterPro" id="IPR000175">
    <property type="entry name" value="Na/ntran_symport"/>
</dbReference>
<evidence type="ECO:0000256" key="6">
    <source>
        <dbReference type="ARBA" id="ARBA00022989"/>
    </source>
</evidence>
<dbReference type="Pfam" id="PF00209">
    <property type="entry name" value="SNF"/>
    <property type="match status" value="1"/>
</dbReference>
<reference evidence="9 10" key="1">
    <citation type="submission" date="2019-07" db="EMBL/GenBank/DDBJ databases">
        <title>Draft genome assembly of a fouling barnacle, Amphibalanus amphitrite (Darwin, 1854): The first reference genome for Thecostraca.</title>
        <authorList>
            <person name="Kim W."/>
        </authorList>
    </citation>
    <scope>NUCLEOTIDE SEQUENCE [LARGE SCALE GENOMIC DNA]</scope>
    <source>
        <strain evidence="9">SNU_AA5</strain>
        <tissue evidence="9">Soma without cirri and trophi</tissue>
    </source>
</reference>
<dbReference type="AlphaFoldDB" id="A0A6A4VX40"/>
<feature type="transmembrane region" description="Helical" evidence="8">
    <location>
        <begin position="208"/>
        <end position="229"/>
    </location>
</feature>
<dbReference type="PROSITE" id="PS50267">
    <property type="entry name" value="NA_NEUROTRAN_SYMP_3"/>
    <property type="match status" value="1"/>
</dbReference>
<feature type="transmembrane region" description="Helical" evidence="8">
    <location>
        <begin position="95"/>
        <end position="118"/>
    </location>
</feature>
<feature type="transmembrane region" description="Helical" evidence="8">
    <location>
        <begin position="268"/>
        <end position="289"/>
    </location>
</feature>
<feature type="transmembrane region" description="Helical" evidence="8">
    <location>
        <begin position="443"/>
        <end position="464"/>
    </location>
</feature>
<dbReference type="SUPFAM" id="SSF161070">
    <property type="entry name" value="SNF-like"/>
    <property type="match status" value="1"/>
</dbReference>
<dbReference type="Proteomes" id="UP000440578">
    <property type="component" value="Unassembled WGS sequence"/>
</dbReference>
<evidence type="ECO:0000256" key="4">
    <source>
        <dbReference type="ARBA" id="ARBA00022692"/>
    </source>
</evidence>
<dbReference type="GO" id="GO:0015293">
    <property type="term" value="F:symporter activity"/>
    <property type="evidence" value="ECO:0007669"/>
    <property type="project" value="UniProtKB-KW"/>
</dbReference>
<keyword evidence="5" id="KW-0769">Symport</keyword>
<feature type="transmembrane region" description="Helical" evidence="8">
    <location>
        <begin position="362"/>
        <end position="382"/>
    </location>
</feature>
<comment type="subcellular location">
    <subcellularLocation>
        <location evidence="1">Membrane</location>
        <topology evidence="1">Multi-pass membrane protein</topology>
    </subcellularLocation>
</comment>
<gene>
    <name evidence="9" type="primary">Slc6a5_4</name>
    <name evidence="9" type="ORF">FJT64_003905</name>
</gene>
<organism evidence="9 10">
    <name type="scientific">Amphibalanus amphitrite</name>
    <name type="common">Striped barnacle</name>
    <name type="synonym">Balanus amphitrite</name>
    <dbReference type="NCBI Taxonomy" id="1232801"/>
    <lineage>
        <taxon>Eukaryota</taxon>
        <taxon>Metazoa</taxon>
        <taxon>Ecdysozoa</taxon>
        <taxon>Arthropoda</taxon>
        <taxon>Crustacea</taxon>
        <taxon>Multicrustacea</taxon>
        <taxon>Cirripedia</taxon>
        <taxon>Thoracica</taxon>
        <taxon>Thoracicalcarea</taxon>
        <taxon>Balanomorpha</taxon>
        <taxon>Balanoidea</taxon>
        <taxon>Balanidae</taxon>
        <taxon>Amphibalaninae</taxon>
        <taxon>Amphibalanus</taxon>
    </lineage>
</organism>
<evidence type="ECO:0000313" key="9">
    <source>
        <dbReference type="EMBL" id="KAF0298775.1"/>
    </source>
</evidence>
<accession>A0A6A4VX40</accession>
<sequence>MYTVTVQPLASTVTVREPAVTVTVVEPPPREPAAREAAQRPGGSRMILFNPARTVSRLLESMTERKVREDRGVWGSDGELLAVGCSALVLKGFSYAMLVSLIVIAITYMPVVSSAALYSVEAIPQSGRLEHLLQQLQRPFSNRSFTFNHTRLHQLRTVAGVEFFDRVPYAVIPGLRRAQGAVAISLLVCWMLAALVSQAGAAGVRYTLPFVIGAPLLVVTALTISLLSSQRAARAALSLLAIDPSTGLGVNSFIYSRNMLTHNCKRSAVTLIAVKFAVSVICVVCYALMAGTHAVEVGEEARELTAAYGDHHALVRLTSTLGMLPDSENWSVLMLLAIVLAGLGFVQIVLLTIEASLRELSLVRGLSTRAVVLLLCAVFFVVDAVSTVQGSYFTFLSVYQHVSVYISIALTTALLVAVNSTLSVERLLDDLRDAMNVSMRWSFNYWGISWCIVCPVLLVVLFFGTVVEEAMLPGRPLRGEVTGWTFSVSGLLAAGPVCLLLGYVLVECRRTERFDSELDVCAPTRHWRPGLLDECAVRQQPSQEVIDKSSQALMTSKSSLMTYVYSPVIGWSTEDLASKGGGSRGRSPAAEP</sequence>
<evidence type="ECO:0000256" key="7">
    <source>
        <dbReference type="ARBA" id="ARBA00023136"/>
    </source>
</evidence>
<feature type="transmembrane region" description="Helical" evidence="8">
    <location>
        <begin position="178"/>
        <end position="196"/>
    </location>
</feature>
<dbReference type="GO" id="GO:0006865">
    <property type="term" value="P:amino acid transport"/>
    <property type="evidence" value="ECO:0007669"/>
    <property type="project" value="TreeGrafter"/>
</dbReference>
<keyword evidence="4 8" id="KW-0812">Transmembrane</keyword>
<keyword evidence="3" id="KW-0813">Transport</keyword>
<comment type="similarity">
    <text evidence="2">Belongs to the sodium:neurotransmitter symporter (SNF) (TC 2.A.22) family.</text>
</comment>
<proteinExistence type="inferred from homology"/>
<feature type="transmembrane region" description="Helical" evidence="8">
    <location>
        <begin position="402"/>
        <end position="422"/>
    </location>
</feature>
<dbReference type="GO" id="GO:0005886">
    <property type="term" value="C:plasma membrane"/>
    <property type="evidence" value="ECO:0007669"/>
    <property type="project" value="TreeGrafter"/>
</dbReference>
<dbReference type="GO" id="GO:0035725">
    <property type="term" value="P:sodium ion transmembrane transport"/>
    <property type="evidence" value="ECO:0007669"/>
    <property type="project" value="TreeGrafter"/>
</dbReference>
<dbReference type="PANTHER" id="PTHR11616">
    <property type="entry name" value="SODIUM/CHLORIDE DEPENDENT TRANSPORTER"/>
    <property type="match status" value="1"/>
</dbReference>
<evidence type="ECO:0000256" key="8">
    <source>
        <dbReference type="SAM" id="Phobius"/>
    </source>
</evidence>
<comment type="caution">
    <text evidence="9">The sequence shown here is derived from an EMBL/GenBank/DDBJ whole genome shotgun (WGS) entry which is preliminary data.</text>
</comment>
<keyword evidence="7 8" id="KW-0472">Membrane</keyword>
<evidence type="ECO:0000313" key="10">
    <source>
        <dbReference type="Proteomes" id="UP000440578"/>
    </source>
</evidence>
<keyword evidence="6 8" id="KW-1133">Transmembrane helix</keyword>
<protein>
    <submittedName>
        <fullName evidence="9">Sodium-and chloride-dependent glycine transporter 2</fullName>
    </submittedName>
</protein>
<dbReference type="OrthoDB" id="6399537at2759"/>
<dbReference type="EMBL" id="VIIS01001411">
    <property type="protein sequence ID" value="KAF0298775.1"/>
    <property type="molecule type" value="Genomic_DNA"/>
</dbReference>
<evidence type="ECO:0000256" key="3">
    <source>
        <dbReference type="ARBA" id="ARBA00022448"/>
    </source>
</evidence>
<evidence type="ECO:0000256" key="5">
    <source>
        <dbReference type="ARBA" id="ARBA00022847"/>
    </source>
</evidence>
<dbReference type="InterPro" id="IPR037272">
    <property type="entry name" value="SNS_sf"/>
</dbReference>
<dbReference type="PANTHER" id="PTHR11616:SF240">
    <property type="entry name" value="BLOATED TUBULES, ISOFORM B-RELATED"/>
    <property type="match status" value="1"/>
</dbReference>
<keyword evidence="10" id="KW-1185">Reference proteome</keyword>
<feature type="transmembrane region" description="Helical" evidence="8">
    <location>
        <begin position="330"/>
        <end position="350"/>
    </location>
</feature>
<name>A0A6A4VX40_AMPAM</name>